<dbReference type="Proteomes" id="UP000566819">
    <property type="component" value="Unassembled WGS sequence"/>
</dbReference>
<evidence type="ECO:0000313" key="1">
    <source>
        <dbReference type="EMBL" id="KAF4625132.1"/>
    </source>
</evidence>
<proteinExistence type="predicted"/>
<protein>
    <submittedName>
        <fullName evidence="1">Uncharacterized protein</fullName>
    </submittedName>
</protein>
<dbReference type="AlphaFoldDB" id="A0A8H4RBG9"/>
<comment type="caution">
    <text evidence="1">The sequence shown here is derived from an EMBL/GenBank/DDBJ whole genome shotgun (WGS) entry which is preliminary data.</text>
</comment>
<gene>
    <name evidence="1" type="ORF">G7Y89_g13039</name>
</gene>
<dbReference type="OrthoDB" id="4232626at2759"/>
<name>A0A8H4RBG9_9HELO</name>
<sequence>MLAEGAAQLDAEQAFSGHPSIWWEVYNLMRCTDPPCNLGPHCWRDPVGKKHYKLKSHHLRSLIMHVQDGLTLKTHDDIPEEIREQLYAEEQ</sequence>
<keyword evidence="2" id="KW-1185">Reference proteome</keyword>
<evidence type="ECO:0000313" key="2">
    <source>
        <dbReference type="Proteomes" id="UP000566819"/>
    </source>
</evidence>
<dbReference type="EMBL" id="JAAMPI010001457">
    <property type="protein sequence ID" value="KAF4625132.1"/>
    <property type="molecule type" value="Genomic_DNA"/>
</dbReference>
<organism evidence="1 2">
    <name type="scientific">Cudoniella acicularis</name>
    <dbReference type="NCBI Taxonomy" id="354080"/>
    <lineage>
        <taxon>Eukaryota</taxon>
        <taxon>Fungi</taxon>
        <taxon>Dikarya</taxon>
        <taxon>Ascomycota</taxon>
        <taxon>Pezizomycotina</taxon>
        <taxon>Leotiomycetes</taxon>
        <taxon>Helotiales</taxon>
        <taxon>Tricladiaceae</taxon>
        <taxon>Cudoniella</taxon>
    </lineage>
</organism>
<reference evidence="1 2" key="1">
    <citation type="submission" date="2020-03" db="EMBL/GenBank/DDBJ databases">
        <title>Draft Genome Sequence of Cudoniella acicularis.</title>
        <authorList>
            <person name="Buettner E."/>
            <person name="Kellner H."/>
        </authorList>
    </citation>
    <scope>NUCLEOTIDE SEQUENCE [LARGE SCALE GENOMIC DNA]</scope>
    <source>
        <strain evidence="1 2">DSM 108380</strain>
    </source>
</reference>
<accession>A0A8H4RBG9</accession>